<sequence>MSVVGFDIGNESCIVAVARQRGIDVVLNEESKRETPAVVCFGDKQRFIGTAGAASSTMNPKNSISQIKRLLGRRFDDPELQRDIGSFPFRVSEGPDGFPLVHARYLGEERVFTPTQLLAMVLSNLKGIAEGNLNSAVYDCCIGIPAYFTDLQRRAVVDAATIAGLRPLSLFHETTATALAYGIYKTDLPEHDQLNVAFIDVGHASMQVSIVGYKKGQLNMLSHAYDRSLGGRDFDEVLFKHFAEKFKDEYKIDVYQNARACIRLRVACEKLKKVLSANPEAPLNIECLMDEKDVRGFIKRDEFEQISASVLERVKGPLEKALAEAGLTTENVHSVEVVGSGSRVPAIIKIITEFFGKEPRRTMNASECVARGCALQCAILSPTFKVREFQVKDGFPFSIAFSWKADSENTECQQSFVFPKGCPVPCVNDLTFYKSSTFAVDVMNVSVGDLQMAQKISTYTIGPFQSSKSEKAKLKVKACLNIYGIVCVESAVMLEEDVEVPVSTMNETLKDATKMDTDDAPSDPACVTDENLQDSKCAADAADGAAENGVPDSEERSAPMDTDPKLGPLRKIVKKVDVPISELVYGALGAKGLEKAVENEFEMALQDRVMEETKEKKNAVEAYVYDMRNKLYDKYNDFVVSEDKEALIAKLQEVEDWLYEDGEDETKGVYMAKLEELEKIGYPIEMRYKEWQERGSAIDQLVHCIKSFREAALSNSQAFDHIDMPDKQKVIDGCSDTEIWLVEKMQQQDALPKHADPVLVISDIKKAAESLDRLCKPIMTKPKPAPKPQTPPPTEAPTTPEPQTPEHQQPNGASEAGEATSEGGAGAEEDQEPTAEEMDTDNPDGSAEPSA</sequence>
<dbReference type="EnsemblPlants" id="LPERR05G04780.1">
    <property type="protein sequence ID" value="LPERR05G04780.1"/>
    <property type="gene ID" value="LPERR05G04780"/>
</dbReference>
<dbReference type="Gene3D" id="3.30.420.40">
    <property type="match status" value="2"/>
</dbReference>
<accession>A0A0D9WDG7</accession>
<dbReference type="Gene3D" id="3.90.640.10">
    <property type="entry name" value="Actin, Chain A, domain 4"/>
    <property type="match status" value="1"/>
</dbReference>
<dbReference type="GO" id="GO:0005829">
    <property type="term" value="C:cytosol"/>
    <property type="evidence" value="ECO:0007669"/>
    <property type="project" value="TreeGrafter"/>
</dbReference>
<dbReference type="InterPro" id="IPR013126">
    <property type="entry name" value="Hsp_70_fam"/>
</dbReference>
<dbReference type="InterPro" id="IPR029047">
    <property type="entry name" value="HSP70_peptide-bd_sf"/>
</dbReference>
<dbReference type="Gene3D" id="2.60.34.10">
    <property type="entry name" value="Substrate Binding Domain Of DNAk, Chain A, domain 1"/>
    <property type="match status" value="1"/>
</dbReference>
<dbReference type="SUPFAM" id="SSF53067">
    <property type="entry name" value="Actin-like ATPase domain"/>
    <property type="match status" value="2"/>
</dbReference>
<reference evidence="7" key="2">
    <citation type="submission" date="2013-12" db="EMBL/GenBank/DDBJ databases">
        <authorList>
            <person name="Yu Y."/>
            <person name="Lee S."/>
            <person name="de Baynast K."/>
            <person name="Wissotski M."/>
            <person name="Liu L."/>
            <person name="Talag J."/>
            <person name="Goicoechea J."/>
            <person name="Angelova A."/>
            <person name="Jetty R."/>
            <person name="Kudrna D."/>
            <person name="Golser W."/>
            <person name="Rivera L."/>
            <person name="Zhang J."/>
            <person name="Wing R."/>
        </authorList>
    </citation>
    <scope>NUCLEOTIDE SEQUENCE</scope>
</reference>
<dbReference type="GO" id="GO:0005634">
    <property type="term" value="C:nucleus"/>
    <property type="evidence" value="ECO:0007669"/>
    <property type="project" value="TreeGrafter"/>
</dbReference>
<dbReference type="STRING" id="77586.A0A0D9WDG7"/>
<dbReference type="Gene3D" id="3.30.30.30">
    <property type="match status" value="1"/>
</dbReference>
<dbReference type="PRINTS" id="PR00301">
    <property type="entry name" value="HEATSHOCK70"/>
</dbReference>
<organism evidence="6 7">
    <name type="scientific">Leersia perrieri</name>
    <dbReference type="NCBI Taxonomy" id="77586"/>
    <lineage>
        <taxon>Eukaryota</taxon>
        <taxon>Viridiplantae</taxon>
        <taxon>Streptophyta</taxon>
        <taxon>Embryophyta</taxon>
        <taxon>Tracheophyta</taxon>
        <taxon>Spermatophyta</taxon>
        <taxon>Magnoliopsida</taxon>
        <taxon>Liliopsida</taxon>
        <taxon>Poales</taxon>
        <taxon>Poaceae</taxon>
        <taxon>BOP clade</taxon>
        <taxon>Oryzoideae</taxon>
        <taxon>Oryzeae</taxon>
        <taxon>Oryzinae</taxon>
        <taxon>Leersia</taxon>
    </lineage>
</organism>
<dbReference type="FunFam" id="3.90.640.10:FF:000004">
    <property type="entry name" value="Heat shock 70 kDa protein 4"/>
    <property type="match status" value="1"/>
</dbReference>
<keyword evidence="2" id="KW-0067">ATP-binding</keyword>
<evidence type="ECO:0000313" key="7">
    <source>
        <dbReference type="Proteomes" id="UP000032180"/>
    </source>
</evidence>
<feature type="compositionally biased region" description="Pro residues" evidence="5">
    <location>
        <begin position="783"/>
        <end position="803"/>
    </location>
</feature>
<keyword evidence="3" id="KW-0143">Chaperone</keyword>
<dbReference type="FunFam" id="1.20.1270.10:FF:000002">
    <property type="entry name" value="Heat shock 70 kDa protein 4"/>
    <property type="match status" value="1"/>
</dbReference>
<keyword evidence="1" id="KW-0547">Nucleotide-binding</keyword>
<evidence type="ECO:0000256" key="5">
    <source>
        <dbReference type="SAM" id="MobiDB-lite"/>
    </source>
</evidence>
<dbReference type="Gene3D" id="1.20.1270.10">
    <property type="match status" value="1"/>
</dbReference>
<dbReference type="SUPFAM" id="SSF100920">
    <property type="entry name" value="Heat shock protein 70kD (HSP70), peptide-binding domain"/>
    <property type="match status" value="1"/>
</dbReference>
<evidence type="ECO:0000256" key="3">
    <source>
        <dbReference type="ARBA" id="ARBA00023186"/>
    </source>
</evidence>
<dbReference type="CDD" id="cd24095">
    <property type="entry name" value="ASKHA_NBD_HSP70_AtHsp70-14-like"/>
    <property type="match status" value="1"/>
</dbReference>
<keyword evidence="7" id="KW-1185">Reference proteome</keyword>
<dbReference type="FunFam" id="3.30.420.40:FF:000171">
    <property type="entry name" value="Heat shock 70 kDa protein 4"/>
    <property type="match status" value="2"/>
</dbReference>
<dbReference type="AlphaFoldDB" id="A0A0D9WDG7"/>
<dbReference type="eggNOG" id="KOG0103">
    <property type="taxonomic scope" value="Eukaryota"/>
</dbReference>
<dbReference type="HOGENOM" id="CLU_005965_5_1_1"/>
<dbReference type="GO" id="GO:0005524">
    <property type="term" value="F:ATP binding"/>
    <property type="evidence" value="ECO:0007669"/>
    <property type="project" value="UniProtKB-KW"/>
</dbReference>
<dbReference type="Pfam" id="PF00012">
    <property type="entry name" value="HSP70"/>
    <property type="match status" value="1"/>
</dbReference>
<dbReference type="SUPFAM" id="SSF100934">
    <property type="entry name" value="Heat shock protein 70kD (HSP70), C-terminal subdomain"/>
    <property type="match status" value="2"/>
</dbReference>
<dbReference type="Gramene" id="LPERR05G04780.1">
    <property type="protein sequence ID" value="LPERR05G04780.1"/>
    <property type="gene ID" value="LPERR05G04780"/>
</dbReference>
<feature type="compositionally biased region" description="Low complexity" evidence="5">
    <location>
        <begin position="805"/>
        <end position="822"/>
    </location>
</feature>
<dbReference type="InterPro" id="IPR043129">
    <property type="entry name" value="ATPase_NBD"/>
</dbReference>
<dbReference type="GO" id="GO:0140662">
    <property type="term" value="F:ATP-dependent protein folding chaperone"/>
    <property type="evidence" value="ECO:0007669"/>
    <property type="project" value="InterPro"/>
</dbReference>
<name>A0A0D9WDG7_9ORYZ</name>
<feature type="compositionally biased region" description="Basic and acidic residues" evidence="5">
    <location>
        <begin position="553"/>
        <end position="564"/>
    </location>
</feature>
<dbReference type="PANTHER" id="PTHR45639">
    <property type="entry name" value="HSC70CB, ISOFORM G-RELATED"/>
    <property type="match status" value="1"/>
</dbReference>
<feature type="compositionally biased region" description="Acidic residues" evidence="5">
    <location>
        <begin position="827"/>
        <end position="842"/>
    </location>
</feature>
<proteinExistence type="inferred from homology"/>
<evidence type="ECO:0000256" key="2">
    <source>
        <dbReference type="ARBA" id="ARBA00022840"/>
    </source>
</evidence>
<reference evidence="6" key="3">
    <citation type="submission" date="2015-04" db="UniProtKB">
        <authorList>
            <consortium name="EnsemblPlants"/>
        </authorList>
    </citation>
    <scope>IDENTIFICATION</scope>
</reference>
<reference evidence="6 7" key="1">
    <citation type="submission" date="2012-08" db="EMBL/GenBank/DDBJ databases">
        <title>Oryza genome evolution.</title>
        <authorList>
            <person name="Wing R.A."/>
        </authorList>
    </citation>
    <scope>NUCLEOTIDE SEQUENCE</scope>
</reference>
<feature type="region of interest" description="Disordered" evidence="5">
    <location>
        <begin position="511"/>
        <end position="530"/>
    </location>
</feature>
<feature type="region of interest" description="Disordered" evidence="5">
    <location>
        <begin position="778"/>
        <end position="851"/>
    </location>
</feature>
<evidence type="ECO:0000313" key="6">
    <source>
        <dbReference type="EnsemblPlants" id="LPERR05G04780.1"/>
    </source>
</evidence>
<feature type="region of interest" description="Disordered" evidence="5">
    <location>
        <begin position="539"/>
        <end position="566"/>
    </location>
</feature>
<dbReference type="FunFam" id="3.30.30.30:FF:000002">
    <property type="entry name" value="Heat shock 70 kDa protein 4"/>
    <property type="match status" value="1"/>
</dbReference>
<dbReference type="Proteomes" id="UP000032180">
    <property type="component" value="Chromosome 5"/>
</dbReference>
<dbReference type="PANTHER" id="PTHR45639:SF4">
    <property type="entry name" value="HSC70CB, ISOFORM G"/>
    <property type="match status" value="1"/>
</dbReference>
<evidence type="ECO:0000256" key="4">
    <source>
        <dbReference type="ARBA" id="ARBA00061090"/>
    </source>
</evidence>
<evidence type="ECO:0000256" key="1">
    <source>
        <dbReference type="ARBA" id="ARBA00022741"/>
    </source>
</evidence>
<protein>
    <submittedName>
        <fullName evidence="6">Uncharacterized protein</fullName>
    </submittedName>
</protein>
<dbReference type="InterPro" id="IPR029048">
    <property type="entry name" value="HSP70_C_sf"/>
</dbReference>
<comment type="similarity">
    <text evidence="4">Belongs to the heat shock protein 70 (TC 1.A.33) family. HSP110/SSE subfamily.</text>
</comment>